<name>A0ABN2RS58_9MICO</name>
<evidence type="ECO:0000313" key="1">
    <source>
        <dbReference type="EMBL" id="GAA1973982.1"/>
    </source>
</evidence>
<dbReference type="InterPro" id="IPR014729">
    <property type="entry name" value="Rossmann-like_a/b/a_fold"/>
</dbReference>
<gene>
    <name evidence="1" type="ORF">GCM10009777_02900</name>
</gene>
<dbReference type="EMBL" id="BAAAOH010000001">
    <property type="protein sequence ID" value="GAA1973982.1"/>
    <property type="molecule type" value="Genomic_DNA"/>
</dbReference>
<dbReference type="RefSeq" id="WP_344057826.1">
    <property type="nucleotide sequence ID" value="NZ_BAAAOH010000001.1"/>
</dbReference>
<evidence type="ECO:0000313" key="2">
    <source>
        <dbReference type="Proteomes" id="UP001500326"/>
    </source>
</evidence>
<sequence>MDVSVFESESGQGRRDPDGVRVCRDVGMILGEEEPLDHAITVAAQMAARSGGRLCLMRYVDDTRLHQAHELALKSGEARVQLANLRARCRANDPHLVITDRLHIGTLESLLARLEPSIGSLVIGSLRDPTPSELLAMSALPVTFVEPAGATFTPEAADDL</sequence>
<dbReference type="Gene3D" id="3.40.50.620">
    <property type="entry name" value="HUPs"/>
    <property type="match status" value="1"/>
</dbReference>
<keyword evidence="2" id="KW-1185">Reference proteome</keyword>
<accession>A0ABN2RS58</accession>
<reference evidence="1 2" key="1">
    <citation type="journal article" date="2019" name="Int. J. Syst. Evol. Microbiol.">
        <title>The Global Catalogue of Microorganisms (GCM) 10K type strain sequencing project: providing services to taxonomists for standard genome sequencing and annotation.</title>
        <authorList>
            <consortium name="The Broad Institute Genomics Platform"/>
            <consortium name="The Broad Institute Genome Sequencing Center for Infectious Disease"/>
            <person name="Wu L."/>
            <person name="Ma J."/>
        </authorList>
    </citation>
    <scope>NUCLEOTIDE SEQUENCE [LARGE SCALE GENOMIC DNA]</scope>
    <source>
        <strain evidence="1 2">JCM 14902</strain>
    </source>
</reference>
<protein>
    <recommendedName>
        <fullName evidence="3">Universal stress protein</fullName>
    </recommendedName>
</protein>
<comment type="caution">
    <text evidence="1">The sequence shown here is derived from an EMBL/GenBank/DDBJ whole genome shotgun (WGS) entry which is preliminary data.</text>
</comment>
<organism evidence="1 2">
    <name type="scientific">Microbacterium pumilum</name>
    <dbReference type="NCBI Taxonomy" id="344165"/>
    <lineage>
        <taxon>Bacteria</taxon>
        <taxon>Bacillati</taxon>
        <taxon>Actinomycetota</taxon>
        <taxon>Actinomycetes</taxon>
        <taxon>Micrococcales</taxon>
        <taxon>Microbacteriaceae</taxon>
        <taxon>Microbacterium</taxon>
    </lineage>
</organism>
<proteinExistence type="predicted"/>
<dbReference type="Proteomes" id="UP001500326">
    <property type="component" value="Unassembled WGS sequence"/>
</dbReference>
<evidence type="ECO:0008006" key="3">
    <source>
        <dbReference type="Google" id="ProtNLM"/>
    </source>
</evidence>